<keyword evidence="10" id="KW-0847">Vitamin C</keyword>
<protein>
    <recommendedName>
        <fullName evidence="4">procollagen-proline 3-dioxygenase</fullName>
        <ecNumber evidence="4">1.14.11.7</ecNumber>
    </recommendedName>
</protein>
<keyword evidence="8" id="KW-0802">TPR repeat</keyword>
<evidence type="ECO:0000256" key="14">
    <source>
        <dbReference type="ARBA" id="ARBA00023180"/>
    </source>
</evidence>
<dbReference type="GeneTree" id="ENSGT00940000159593"/>
<evidence type="ECO:0000259" key="17">
    <source>
        <dbReference type="PROSITE" id="PS51471"/>
    </source>
</evidence>
<feature type="domain" description="Fe2OG dioxygenase" evidence="17">
    <location>
        <begin position="510"/>
        <end position="624"/>
    </location>
</feature>
<dbReference type="SUPFAM" id="SSF48452">
    <property type="entry name" value="TPR-like"/>
    <property type="match status" value="1"/>
</dbReference>
<dbReference type="PROSITE" id="PS51471">
    <property type="entry name" value="FE2OG_OXY"/>
    <property type="match status" value="1"/>
</dbReference>
<dbReference type="InterPro" id="IPR056585">
    <property type="entry name" value="Leprecan_dom"/>
</dbReference>
<reference evidence="18" key="2">
    <citation type="submission" date="2025-09" db="UniProtKB">
        <authorList>
            <consortium name="Ensembl"/>
        </authorList>
    </citation>
    <scope>IDENTIFICATION</scope>
</reference>
<keyword evidence="7" id="KW-0677">Repeat</keyword>
<evidence type="ECO:0000256" key="7">
    <source>
        <dbReference type="ARBA" id="ARBA00022737"/>
    </source>
</evidence>
<keyword evidence="14" id="KW-0325">Glycoprotein</keyword>
<comment type="cofactor">
    <cofactor evidence="2">
        <name>Fe cation</name>
        <dbReference type="ChEBI" id="CHEBI:24875"/>
    </cofactor>
</comment>
<dbReference type="GO" id="GO:0031418">
    <property type="term" value="F:L-ascorbic acid binding"/>
    <property type="evidence" value="ECO:0007669"/>
    <property type="project" value="UniProtKB-KW"/>
</dbReference>
<evidence type="ECO:0000256" key="15">
    <source>
        <dbReference type="ARBA" id="ARBA00047756"/>
    </source>
</evidence>
<keyword evidence="6 16" id="KW-0732">Signal</keyword>
<reference evidence="18" key="1">
    <citation type="submission" date="2025-08" db="UniProtKB">
        <authorList>
            <consortium name="Ensembl"/>
        </authorList>
    </citation>
    <scope>IDENTIFICATION</scope>
</reference>
<name>A0A2K5KJI8_CERAT</name>
<dbReference type="RefSeq" id="XP_011892226.1">
    <property type="nucleotide sequence ID" value="XM_012036836.1"/>
</dbReference>
<evidence type="ECO:0000256" key="6">
    <source>
        <dbReference type="ARBA" id="ARBA00022729"/>
    </source>
</evidence>
<evidence type="ECO:0000256" key="2">
    <source>
        <dbReference type="ARBA" id="ARBA00001962"/>
    </source>
</evidence>
<keyword evidence="11" id="KW-0223">Dioxygenase</keyword>
<dbReference type="InterPro" id="IPR044862">
    <property type="entry name" value="Pro_4_hyd_alph_FE2OG_OXY"/>
</dbReference>
<dbReference type="GeneID" id="105575197"/>
<evidence type="ECO:0000256" key="12">
    <source>
        <dbReference type="ARBA" id="ARBA00023002"/>
    </source>
</evidence>
<comment type="similarity">
    <text evidence="3">Belongs to the leprecan family.</text>
</comment>
<evidence type="ECO:0000256" key="9">
    <source>
        <dbReference type="ARBA" id="ARBA00022824"/>
    </source>
</evidence>
<comment type="cofactor">
    <cofactor evidence="1">
        <name>L-ascorbate</name>
        <dbReference type="ChEBI" id="CHEBI:38290"/>
    </cofactor>
</comment>
<dbReference type="AlphaFoldDB" id="A0A2K5KJI8"/>
<dbReference type="Pfam" id="PF13640">
    <property type="entry name" value="2OG-FeII_Oxy_3"/>
    <property type="match status" value="1"/>
</dbReference>
<comment type="catalytic activity">
    <reaction evidence="15">
        <text>L-prolyl-[collagen] + 2-oxoglutarate + O2 = trans-3-hydroxy-L-prolyl-[collagen] + succinate + CO2</text>
        <dbReference type="Rhea" id="RHEA:22872"/>
        <dbReference type="Rhea" id="RHEA-COMP:11676"/>
        <dbReference type="Rhea" id="RHEA-COMP:11678"/>
        <dbReference type="ChEBI" id="CHEBI:15379"/>
        <dbReference type="ChEBI" id="CHEBI:16526"/>
        <dbReference type="ChEBI" id="CHEBI:16810"/>
        <dbReference type="ChEBI" id="CHEBI:30031"/>
        <dbReference type="ChEBI" id="CHEBI:50342"/>
        <dbReference type="ChEBI" id="CHEBI:85428"/>
        <dbReference type="EC" id="1.14.11.7"/>
    </reaction>
</comment>
<keyword evidence="12" id="KW-0560">Oxidoreductase</keyword>
<dbReference type="CTD" id="55214"/>
<evidence type="ECO:0000256" key="10">
    <source>
        <dbReference type="ARBA" id="ARBA00022896"/>
    </source>
</evidence>
<dbReference type="Gene3D" id="2.60.120.620">
    <property type="entry name" value="q2cbj1_9rhob like domain"/>
    <property type="match status" value="1"/>
</dbReference>
<evidence type="ECO:0000256" key="4">
    <source>
        <dbReference type="ARBA" id="ARBA00012262"/>
    </source>
</evidence>
<dbReference type="InterPro" id="IPR039575">
    <property type="entry name" value="P3H"/>
</dbReference>
<dbReference type="GO" id="GO:0019797">
    <property type="term" value="F:procollagen-proline 3-dioxygenase activity"/>
    <property type="evidence" value="ECO:0007669"/>
    <property type="project" value="UniProtKB-EC"/>
</dbReference>
<evidence type="ECO:0000256" key="11">
    <source>
        <dbReference type="ARBA" id="ARBA00022964"/>
    </source>
</evidence>
<keyword evidence="9" id="KW-0256">Endoplasmic reticulum</keyword>
<gene>
    <name evidence="18" type="primary">P3H2</name>
</gene>
<keyword evidence="5" id="KW-0479">Metal-binding</keyword>
<evidence type="ECO:0000256" key="1">
    <source>
        <dbReference type="ARBA" id="ARBA00001961"/>
    </source>
</evidence>
<keyword evidence="19" id="KW-1185">Reference proteome</keyword>
<dbReference type="EC" id="1.14.11.7" evidence="4"/>
<dbReference type="SMART" id="SM00702">
    <property type="entry name" value="P4Hc"/>
    <property type="match status" value="1"/>
</dbReference>
<organism evidence="18 19">
    <name type="scientific">Cercocebus atys</name>
    <name type="common">Sooty mangabey</name>
    <name type="synonym">Cercocebus torquatus atys</name>
    <dbReference type="NCBI Taxonomy" id="9531"/>
    <lineage>
        <taxon>Eukaryota</taxon>
        <taxon>Metazoa</taxon>
        <taxon>Chordata</taxon>
        <taxon>Craniata</taxon>
        <taxon>Vertebrata</taxon>
        <taxon>Euteleostomi</taxon>
        <taxon>Mammalia</taxon>
        <taxon>Eutheria</taxon>
        <taxon>Euarchontoglires</taxon>
        <taxon>Primates</taxon>
        <taxon>Haplorrhini</taxon>
        <taxon>Catarrhini</taxon>
        <taxon>Cercopithecidae</taxon>
        <taxon>Cercopithecinae</taxon>
        <taxon>Cercocebus</taxon>
    </lineage>
</organism>
<feature type="chain" id="PRO_5014378889" description="procollagen-proline 3-dioxygenase" evidence="16">
    <location>
        <begin position="24"/>
        <end position="661"/>
    </location>
</feature>
<dbReference type="FunFam" id="2.60.120.620:FF:000003">
    <property type="entry name" value="Prolyl 3-hydroxylase 2"/>
    <property type="match status" value="1"/>
</dbReference>
<feature type="signal peptide" evidence="16">
    <location>
        <begin position="1"/>
        <end position="23"/>
    </location>
</feature>
<dbReference type="PANTHER" id="PTHR14049">
    <property type="entry name" value="LEPRECAN 1"/>
    <property type="match status" value="1"/>
</dbReference>
<dbReference type="Gene3D" id="1.25.40.10">
    <property type="entry name" value="Tetratricopeptide repeat domain"/>
    <property type="match status" value="2"/>
</dbReference>
<evidence type="ECO:0000313" key="18">
    <source>
        <dbReference type="Ensembl" id="ENSCATP00000000863.1"/>
    </source>
</evidence>
<dbReference type="Pfam" id="PF23557">
    <property type="entry name" value="TPR_leprecan"/>
    <property type="match status" value="2"/>
</dbReference>
<dbReference type="InterPro" id="IPR011990">
    <property type="entry name" value="TPR-like_helical_dom_sf"/>
</dbReference>
<keyword evidence="13" id="KW-0408">Iron</keyword>
<dbReference type="GO" id="GO:0032963">
    <property type="term" value="P:collagen metabolic process"/>
    <property type="evidence" value="ECO:0007669"/>
    <property type="project" value="InterPro"/>
</dbReference>
<evidence type="ECO:0000313" key="19">
    <source>
        <dbReference type="Proteomes" id="UP000233060"/>
    </source>
</evidence>
<accession>A0A2K5KJI8</accession>
<dbReference type="Ensembl" id="ENSCATT00000004613.1">
    <property type="protein sequence ID" value="ENSCATP00000000863.1"/>
    <property type="gene ID" value="ENSCATG00000004107.1"/>
</dbReference>
<dbReference type="InterPro" id="IPR006620">
    <property type="entry name" value="Pro_4_hyd_alph"/>
</dbReference>
<evidence type="ECO:0000256" key="5">
    <source>
        <dbReference type="ARBA" id="ARBA00022723"/>
    </source>
</evidence>
<dbReference type="InterPro" id="IPR005123">
    <property type="entry name" value="Oxoglu/Fe-dep_dioxygenase_dom"/>
</dbReference>
<dbReference type="GO" id="GO:0005783">
    <property type="term" value="C:endoplasmic reticulum"/>
    <property type="evidence" value="ECO:0007669"/>
    <property type="project" value="TreeGrafter"/>
</dbReference>
<evidence type="ECO:0000256" key="8">
    <source>
        <dbReference type="ARBA" id="ARBA00022803"/>
    </source>
</evidence>
<dbReference type="PANTHER" id="PTHR14049:SF1">
    <property type="entry name" value="PROLYL 3-HYDROXYLASE 2"/>
    <property type="match status" value="1"/>
</dbReference>
<sequence>MRERIWAPLLLLLPLLLPPPLWGGPPDSPRRELELEPGPLQPFDLLYASGAAAYYSGDYRQAVRDLEAALRSHRRLREIRTRCARHCAARHPLAPLGEGPGAELPLFRSLLGRARCYRSCETQRLGGPASRHRVSEDVRSDFQRRVPYNYLQRAYIKLNQLEKAMEAAHTFFVANPEHMEMQQNIENYRATAGVEALQLVDREAKPHLESYNAGVKHYEADDFELAIRHFEQALREYFVEDIECRTLCEGPQRFEEYEYLGYKTGLYEAIAVGEYVKALECAKAYLLCHPDDEDVLDNVDYYESLLDDSIDPASIEAREDLTMFVKRHKLESELIKSAAEGLGFSYTEPNYWIRYGGRQDENRVPSGVNVEGAEVHGLSMGKKLSPKIDRDLREGGPLLYENITFVYNSEQLNGTQRVLLDNVLSEEQCRELHSVATGIMLVGDGYRGKTSPHTPNEKFEGATVLKALKSGYEGRVPLKSARLFYDISEKARRIVESYFMLNSTLYFSYTHMVCRTALSGQQDRRNDLSHPIHADNCLLDPEANECWKEPPAYTFRDYSALLYMNDDFEGGEFIFTEMDAKTVTASIKPKCGRMISFSSGGENPHGVKAVTKGKRCAVALWFTLDPLYRELERIQADEVIAILDQEQQGKHELNINPKDEL</sequence>
<evidence type="ECO:0000256" key="16">
    <source>
        <dbReference type="SAM" id="SignalP"/>
    </source>
</evidence>
<dbReference type="GO" id="GO:0005506">
    <property type="term" value="F:iron ion binding"/>
    <property type="evidence" value="ECO:0007669"/>
    <property type="project" value="InterPro"/>
</dbReference>
<evidence type="ECO:0000256" key="13">
    <source>
        <dbReference type="ARBA" id="ARBA00023004"/>
    </source>
</evidence>
<proteinExistence type="inferred from homology"/>
<dbReference type="Proteomes" id="UP000233060">
    <property type="component" value="Unassembled WGS sequence"/>
</dbReference>
<evidence type="ECO:0000256" key="3">
    <source>
        <dbReference type="ARBA" id="ARBA00006487"/>
    </source>
</evidence>
<dbReference type="Bgee" id="ENSCATG00000004107">
    <property type="expression patterns" value="Expressed in spleen and 11 other cell types or tissues"/>
</dbReference>